<dbReference type="InterPro" id="IPR016024">
    <property type="entry name" value="ARM-type_fold"/>
</dbReference>
<evidence type="ECO:0000313" key="1">
    <source>
        <dbReference type="EMBL" id="RVU02779.1"/>
    </source>
</evidence>
<dbReference type="EMBL" id="SACK01000001">
    <property type="protein sequence ID" value="RVU02779.1"/>
    <property type="molecule type" value="Genomic_DNA"/>
</dbReference>
<name>A0A437MYT0_9SPHI</name>
<dbReference type="Proteomes" id="UP000282759">
    <property type="component" value="Unassembled WGS sequence"/>
</dbReference>
<dbReference type="OrthoDB" id="979487at2"/>
<organism evidence="1 2">
    <name type="scientific">Mucilaginibacter limnophilus</name>
    <dbReference type="NCBI Taxonomy" id="1932778"/>
    <lineage>
        <taxon>Bacteria</taxon>
        <taxon>Pseudomonadati</taxon>
        <taxon>Bacteroidota</taxon>
        <taxon>Sphingobacteriia</taxon>
        <taxon>Sphingobacteriales</taxon>
        <taxon>Sphingobacteriaceae</taxon>
        <taxon>Mucilaginibacter</taxon>
    </lineage>
</organism>
<dbReference type="SUPFAM" id="SSF48371">
    <property type="entry name" value="ARM repeat"/>
    <property type="match status" value="1"/>
</dbReference>
<evidence type="ECO:0008006" key="3">
    <source>
        <dbReference type="Google" id="ProtNLM"/>
    </source>
</evidence>
<dbReference type="AlphaFoldDB" id="A0A437MYT0"/>
<dbReference type="RefSeq" id="WP_127703145.1">
    <property type="nucleotide sequence ID" value="NZ_SACK01000001.1"/>
</dbReference>
<keyword evidence="2" id="KW-1185">Reference proteome</keyword>
<accession>A0A437MYT0</accession>
<sequence>MLNKQELLKQIEHTIGKPRVLELTALMRKHHFPLTDLIDLTFHEDKNVSFRASWLLENILLKNTAEYIDYLSYLIKRFPDANNPSSQRHYANIMIRLTSPKANKAIKEKLNGVDMEPVIEKLFDWLIDPKVLVAVKCSAGEALMHLSKRYDWIAEELANQMEFLMKNGTAAIQARGKMILGKLEPPAP</sequence>
<proteinExistence type="predicted"/>
<evidence type="ECO:0000313" key="2">
    <source>
        <dbReference type="Proteomes" id="UP000282759"/>
    </source>
</evidence>
<comment type="caution">
    <text evidence="1">The sequence shown here is derived from an EMBL/GenBank/DDBJ whole genome shotgun (WGS) entry which is preliminary data.</text>
</comment>
<protein>
    <recommendedName>
        <fullName evidence="3">HEAT repeat domain-containing protein</fullName>
    </recommendedName>
</protein>
<gene>
    <name evidence="1" type="ORF">EOD41_02240</name>
</gene>
<reference evidence="1 2" key="1">
    <citation type="submission" date="2019-01" db="EMBL/GenBank/DDBJ databases">
        <authorList>
            <person name="Chen W.-M."/>
        </authorList>
    </citation>
    <scope>NUCLEOTIDE SEQUENCE [LARGE SCALE GENOMIC DNA]</scope>
    <source>
        <strain evidence="1 2">YBJ-36</strain>
    </source>
</reference>